<keyword evidence="3" id="KW-1185">Reference proteome</keyword>
<sequence length="238" mass="27521">MHAKLLERIQRCRRLLEILNHGSLRHLERQTLRRNTALANHARNIRNRIRRANIARRQIKSDTHSRIARAHRCEHLAQQRRRHRMNEIAAFSNLDEKRRRHVTQRRTAPSRKRLIRHDSLVQPSFRARGPRAATPAPPVPTRESAFHAPTRRSSCSRGDTPWRNTTHSPHARTVVRAITPHRDKRRSPAIPTAARSHPATHTAHAASRRSPRRYRAVPAPRARPSPAARTRHRPGAPA</sequence>
<feature type="compositionally biased region" description="Low complexity" evidence="1">
    <location>
        <begin position="191"/>
        <end position="205"/>
    </location>
</feature>
<organism evidence="2 3">
    <name type="scientific">Ricinus communis</name>
    <name type="common">Castor bean</name>
    <dbReference type="NCBI Taxonomy" id="3988"/>
    <lineage>
        <taxon>Eukaryota</taxon>
        <taxon>Viridiplantae</taxon>
        <taxon>Streptophyta</taxon>
        <taxon>Embryophyta</taxon>
        <taxon>Tracheophyta</taxon>
        <taxon>Spermatophyta</taxon>
        <taxon>Magnoliopsida</taxon>
        <taxon>eudicotyledons</taxon>
        <taxon>Gunneridae</taxon>
        <taxon>Pentapetalae</taxon>
        <taxon>rosids</taxon>
        <taxon>fabids</taxon>
        <taxon>Malpighiales</taxon>
        <taxon>Euphorbiaceae</taxon>
        <taxon>Acalyphoideae</taxon>
        <taxon>Acalypheae</taxon>
        <taxon>Ricinus</taxon>
    </lineage>
</organism>
<feature type="compositionally biased region" description="Low complexity" evidence="1">
    <location>
        <begin position="216"/>
        <end position="228"/>
    </location>
</feature>
<dbReference type="EMBL" id="EQ977033">
    <property type="protein sequence ID" value="EEF26556.1"/>
    <property type="molecule type" value="Genomic_DNA"/>
</dbReference>
<proteinExistence type="predicted"/>
<dbReference type="Proteomes" id="UP000008311">
    <property type="component" value="Unassembled WGS sequence"/>
</dbReference>
<feature type="region of interest" description="Disordered" evidence="1">
    <location>
        <begin position="117"/>
        <end position="238"/>
    </location>
</feature>
<name>B9TC57_RICCO</name>
<dbReference type="InParanoid" id="B9TC57"/>
<feature type="compositionally biased region" description="Basic residues" evidence="1">
    <location>
        <begin position="206"/>
        <end position="215"/>
    </location>
</feature>
<accession>B9TC57</accession>
<evidence type="ECO:0000256" key="1">
    <source>
        <dbReference type="SAM" id="MobiDB-lite"/>
    </source>
</evidence>
<evidence type="ECO:0000313" key="2">
    <source>
        <dbReference type="EMBL" id="EEF26556.1"/>
    </source>
</evidence>
<feature type="compositionally biased region" description="Polar residues" evidence="1">
    <location>
        <begin position="151"/>
        <end position="168"/>
    </location>
</feature>
<gene>
    <name evidence="2" type="ORF">RCOM_0000640</name>
</gene>
<protein>
    <submittedName>
        <fullName evidence="2">Uncharacterized protein</fullName>
    </submittedName>
</protein>
<dbReference type="AlphaFoldDB" id="B9TC57"/>
<feature type="compositionally biased region" description="Basic residues" evidence="1">
    <location>
        <begin position="229"/>
        <end position="238"/>
    </location>
</feature>
<evidence type="ECO:0000313" key="3">
    <source>
        <dbReference type="Proteomes" id="UP000008311"/>
    </source>
</evidence>
<reference evidence="3" key="1">
    <citation type="journal article" date="2010" name="Nat. Biotechnol.">
        <title>Draft genome sequence of the oilseed species Ricinus communis.</title>
        <authorList>
            <person name="Chan A.P."/>
            <person name="Crabtree J."/>
            <person name="Zhao Q."/>
            <person name="Lorenzi H."/>
            <person name="Orvis J."/>
            <person name="Puiu D."/>
            <person name="Melake-Berhan A."/>
            <person name="Jones K.M."/>
            <person name="Redman J."/>
            <person name="Chen G."/>
            <person name="Cahoon E.B."/>
            <person name="Gedil M."/>
            <person name="Stanke M."/>
            <person name="Haas B.J."/>
            <person name="Wortman J.R."/>
            <person name="Fraser-Liggett C.M."/>
            <person name="Ravel J."/>
            <person name="Rabinowicz P.D."/>
        </authorList>
    </citation>
    <scope>NUCLEOTIDE SEQUENCE [LARGE SCALE GENOMIC DNA]</scope>
    <source>
        <strain evidence="3">cv. Hale</strain>
    </source>
</reference>